<comment type="catalytic activity">
    <reaction evidence="1">
        <text>Random endo-hydrolysis of N-acetyl-beta-D-glucosaminide (1-&gt;4)-beta-linkages in chitin and chitodextrins.</text>
        <dbReference type="EC" id="3.2.1.14"/>
    </reaction>
</comment>
<dbReference type="Gene3D" id="3.20.20.80">
    <property type="entry name" value="Glycosidases"/>
    <property type="match status" value="1"/>
</dbReference>
<dbReference type="GO" id="GO:0006032">
    <property type="term" value="P:chitin catabolic process"/>
    <property type="evidence" value="ECO:0007669"/>
    <property type="project" value="UniProtKB-KW"/>
</dbReference>
<evidence type="ECO:0000256" key="6">
    <source>
        <dbReference type="ARBA" id="ARBA00023326"/>
    </source>
</evidence>
<name>A0AAD2DYV1_9LAMI</name>
<dbReference type="InterPro" id="IPR050542">
    <property type="entry name" value="Glycosyl_Hydrlase18_Chitinase"/>
</dbReference>
<evidence type="ECO:0000256" key="5">
    <source>
        <dbReference type="ARBA" id="ARBA00023277"/>
    </source>
</evidence>
<evidence type="ECO:0000313" key="8">
    <source>
        <dbReference type="Proteomes" id="UP000834106"/>
    </source>
</evidence>
<evidence type="ECO:0000313" key="7">
    <source>
        <dbReference type="EMBL" id="CAI9768866.1"/>
    </source>
</evidence>
<dbReference type="GO" id="GO:0005576">
    <property type="term" value="C:extracellular region"/>
    <property type="evidence" value="ECO:0007669"/>
    <property type="project" value="TreeGrafter"/>
</dbReference>
<proteinExistence type="predicted"/>
<gene>
    <name evidence="7" type="ORF">FPE_LOCUS17424</name>
</gene>
<dbReference type="Proteomes" id="UP000834106">
    <property type="component" value="Chromosome 10"/>
</dbReference>
<dbReference type="EC" id="3.2.1.14" evidence="2"/>
<dbReference type="SUPFAM" id="SSF51445">
    <property type="entry name" value="(Trans)glycosidases"/>
    <property type="match status" value="1"/>
</dbReference>
<dbReference type="PANTHER" id="PTHR45708:SF21">
    <property type="entry name" value="ACIDIC ENDOCHITINASE"/>
    <property type="match status" value="1"/>
</dbReference>
<dbReference type="PANTHER" id="PTHR45708">
    <property type="entry name" value="ENDOCHITINASE"/>
    <property type="match status" value="1"/>
</dbReference>
<keyword evidence="6" id="KW-0624">Polysaccharide degradation</keyword>
<keyword evidence="4" id="KW-0146">Chitin degradation</keyword>
<dbReference type="GO" id="GO:0000272">
    <property type="term" value="P:polysaccharide catabolic process"/>
    <property type="evidence" value="ECO:0007669"/>
    <property type="project" value="UniProtKB-KW"/>
</dbReference>
<dbReference type="InterPro" id="IPR017853">
    <property type="entry name" value="GH"/>
</dbReference>
<dbReference type="GO" id="GO:0008843">
    <property type="term" value="F:endochitinase activity"/>
    <property type="evidence" value="ECO:0007669"/>
    <property type="project" value="UniProtKB-EC"/>
</dbReference>
<accession>A0AAD2DYV1</accession>
<evidence type="ECO:0000256" key="1">
    <source>
        <dbReference type="ARBA" id="ARBA00000822"/>
    </source>
</evidence>
<sequence length="207" mass="23497">MSKPAGVDFDIQAGHDHYSDRAGKLNEYGLKGKKVYLRVAPQCPFPDQRLGNALKPRYLTVFVYNFTAIRHMNTSAMIQTSSRIHAINGHHQYLLKRFTLDFLTLKAAAENGYVPKQVLINEVLPFAKRLLSMEGLCFGKGTLIMDIVLLSRTVSKLPLSMANESMVPYRIEPQYSATRQLPTSSVTINIHFQVVIDQNEIRWLDMI</sequence>
<organism evidence="7 8">
    <name type="scientific">Fraxinus pennsylvanica</name>
    <dbReference type="NCBI Taxonomy" id="56036"/>
    <lineage>
        <taxon>Eukaryota</taxon>
        <taxon>Viridiplantae</taxon>
        <taxon>Streptophyta</taxon>
        <taxon>Embryophyta</taxon>
        <taxon>Tracheophyta</taxon>
        <taxon>Spermatophyta</taxon>
        <taxon>Magnoliopsida</taxon>
        <taxon>eudicotyledons</taxon>
        <taxon>Gunneridae</taxon>
        <taxon>Pentapetalae</taxon>
        <taxon>asterids</taxon>
        <taxon>lamiids</taxon>
        <taxon>Lamiales</taxon>
        <taxon>Oleaceae</taxon>
        <taxon>Oleeae</taxon>
        <taxon>Fraxinus</taxon>
    </lineage>
</organism>
<keyword evidence="8" id="KW-1185">Reference proteome</keyword>
<evidence type="ECO:0000256" key="4">
    <source>
        <dbReference type="ARBA" id="ARBA00023024"/>
    </source>
</evidence>
<protein>
    <recommendedName>
        <fullName evidence="2">chitinase</fullName>
        <ecNumber evidence="2">3.2.1.14</ecNumber>
    </recommendedName>
</protein>
<keyword evidence="5" id="KW-0119">Carbohydrate metabolism</keyword>
<dbReference type="EMBL" id="OU503045">
    <property type="protein sequence ID" value="CAI9768866.1"/>
    <property type="molecule type" value="Genomic_DNA"/>
</dbReference>
<keyword evidence="3" id="KW-0378">Hydrolase</keyword>
<evidence type="ECO:0000256" key="3">
    <source>
        <dbReference type="ARBA" id="ARBA00022801"/>
    </source>
</evidence>
<evidence type="ECO:0000256" key="2">
    <source>
        <dbReference type="ARBA" id="ARBA00012729"/>
    </source>
</evidence>
<dbReference type="AlphaFoldDB" id="A0AAD2DYV1"/>
<reference evidence="7" key="1">
    <citation type="submission" date="2023-05" db="EMBL/GenBank/DDBJ databases">
        <authorList>
            <person name="Huff M."/>
        </authorList>
    </citation>
    <scope>NUCLEOTIDE SEQUENCE</scope>
</reference>